<dbReference type="RefSeq" id="XP_014145608.1">
    <property type="nucleotide sequence ID" value="XM_014290133.1"/>
</dbReference>
<dbReference type="GeneID" id="25916257"/>
<dbReference type="InterPro" id="IPR004342">
    <property type="entry name" value="EXS_C"/>
</dbReference>
<dbReference type="AlphaFoldDB" id="A0A0L0F547"/>
<evidence type="ECO:0000256" key="3">
    <source>
        <dbReference type="ARBA" id="ARBA00022989"/>
    </source>
</evidence>
<evidence type="ECO:0000313" key="7">
    <source>
        <dbReference type="Proteomes" id="UP000054560"/>
    </source>
</evidence>
<dbReference type="PANTHER" id="PTHR10783">
    <property type="entry name" value="XENOTROPIC AND POLYTROPIC RETROVIRUS RECEPTOR 1-RELATED"/>
    <property type="match status" value="1"/>
</dbReference>
<dbReference type="PANTHER" id="PTHR10783:SF103">
    <property type="entry name" value="SOLUTE CARRIER FAMILY 53 MEMBER 1"/>
    <property type="match status" value="1"/>
</dbReference>
<dbReference type="GO" id="GO:0016036">
    <property type="term" value="P:cellular response to phosphate starvation"/>
    <property type="evidence" value="ECO:0007669"/>
    <property type="project" value="TreeGrafter"/>
</dbReference>
<gene>
    <name evidence="6" type="ORF">SARC_15753</name>
</gene>
<dbReference type="GO" id="GO:0006817">
    <property type="term" value="P:phosphate ion transport"/>
    <property type="evidence" value="ECO:0007669"/>
    <property type="project" value="TreeGrafter"/>
</dbReference>
<evidence type="ECO:0000256" key="4">
    <source>
        <dbReference type="ARBA" id="ARBA00023136"/>
    </source>
</evidence>
<organism evidence="6 7">
    <name type="scientific">Sphaeroforma arctica JP610</name>
    <dbReference type="NCBI Taxonomy" id="667725"/>
    <lineage>
        <taxon>Eukaryota</taxon>
        <taxon>Ichthyosporea</taxon>
        <taxon>Ichthyophonida</taxon>
        <taxon>Sphaeroforma</taxon>
    </lineage>
</organism>
<feature type="non-terminal residue" evidence="6">
    <location>
        <position position="1"/>
    </location>
</feature>
<dbReference type="Pfam" id="PF03124">
    <property type="entry name" value="EXS"/>
    <property type="match status" value="1"/>
</dbReference>
<keyword evidence="3" id="KW-1133">Transmembrane helix</keyword>
<accession>A0A0L0F547</accession>
<proteinExistence type="predicted"/>
<dbReference type="STRING" id="667725.A0A0L0F547"/>
<evidence type="ECO:0000256" key="2">
    <source>
        <dbReference type="ARBA" id="ARBA00022692"/>
    </source>
</evidence>
<sequence length="115" mass="13130">MVGRVFASPFVSVGFADFWLADQFTSCVSMFLDFEFGICHYALYYAGHHRLADSSTCSSNRWPIRAFIYVLPAWFRFAQCLRRYFDTGSAYPHLVNAGKYTASLVATIFLILDQV</sequence>
<name>A0A0L0F547_9EUKA</name>
<feature type="non-terminal residue" evidence="6">
    <location>
        <position position="115"/>
    </location>
</feature>
<dbReference type="OrthoDB" id="9970435at2759"/>
<keyword evidence="4" id="KW-0472">Membrane</keyword>
<dbReference type="GO" id="GO:0005794">
    <property type="term" value="C:Golgi apparatus"/>
    <property type="evidence" value="ECO:0007669"/>
    <property type="project" value="TreeGrafter"/>
</dbReference>
<dbReference type="Proteomes" id="UP000054560">
    <property type="component" value="Unassembled WGS sequence"/>
</dbReference>
<evidence type="ECO:0000259" key="5">
    <source>
        <dbReference type="Pfam" id="PF03124"/>
    </source>
</evidence>
<feature type="domain" description="EXS" evidence="5">
    <location>
        <begin position="2"/>
        <end position="113"/>
    </location>
</feature>
<dbReference type="EMBL" id="KQ248261">
    <property type="protein sequence ID" value="KNC71706.1"/>
    <property type="molecule type" value="Genomic_DNA"/>
</dbReference>
<dbReference type="eggNOG" id="KOG1162">
    <property type="taxonomic scope" value="Eukaryota"/>
</dbReference>
<keyword evidence="7" id="KW-1185">Reference proteome</keyword>
<reference evidence="6 7" key="1">
    <citation type="submission" date="2011-02" db="EMBL/GenBank/DDBJ databases">
        <title>The Genome Sequence of Sphaeroforma arctica JP610.</title>
        <authorList>
            <consortium name="The Broad Institute Genome Sequencing Platform"/>
            <person name="Russ C."/>
            <person name="Cuomo C."/>
            <person name="Young S.K."/>
            <person name="Zeng Q."/>
            <person name="Gargeya S."/>
            <person name="Alvarado L."/>
            <person name="Berlin A."/>
            <person name="Chapman S.B."/>
            <person name="Chen Z."/>
            <person name="Freedman E."/>
            <person name="Gellesch M."/>
            <person name="Goldberg J."/>
            <person name="Griggs A."/>
            <person name="Gujja S."/>
            <person name="Heilman E."/>
            <person name="Heiman D."/>
            <person name="Howarth C."/>
            <person name="Mehta T."/>
            <person name="Neiman D."/>
            <person name="Pearson M."/>
            <person name="Roberts A."/>
            <person name="Saif S."/>
            <person name="Shea T."/>
            <person name="Shenoy N."/>
            <person name="Sisk P."/>
            <person name="Stolte C."/>
            <person name="Sykes S."/>
            <person name="White J."/>
            <person name="Yandava C."/>
            <person name="Burger G."/>
            <person name="Gray M.W."/>
            <person name="Holland P.W.H."/>
            <person name="King N."/>
            <person name="Lang F.B.F."/>
            <person name="Roger A.J."/>
            <person name="Ruiz-Trillo I."/>
            <person name="Haas B."/>
            <person name="Nusbaum C."/>
            <person name="Birren B."/>
        </authorList>
    </citation>
    <scope>NUCLEOTIDE SEQUENCE [LARGE SCALE GENOMIC DNA]</scope>
    <source>
        <strain evidence="6 7">JP610</strain>
    </source>
</reference>
<dbReference type="GO" id="GO:0000822">
    <property type="term" value="F:inositol hexakisphosphate binding"/>
    <property type="evidence" value="ECO:0007669"/>
    <property type="project" value="TreeGrafter"/>
</dbReference>
<evidence type="ECO:0000256" key="1">
    <source>
        <dbReference type="ARBA" id="ARBA00004141"/>
    </source>
</evidence>
<keyword evidence="2" id="KW-0812">Transmembrane</keyword>
<protein>
    <recommendedName>
        <fullName evidence="5">EXS domain-containing protein</fullName>
    </recommendedName>
</protein>
<evidence type="ECO:0000313" key="6">
    <source>
        <dbReference type="EMBL" id="KNC71706.1"/>
    </source>
</evidence>
<dbReference type="GO" id="GO:0005886">
    <property type="term" value="C:plasma membrane"/>
    <property type="evidence" value="ECO:0007669"/>
    <property type="project" value="TreeGrafter"/>
</dbReference>
<comment type="subcellular location">
    <subcellularLocation>
        <location evidence="1">Membrane</location>
        <topology evidence="1">Multi-pass membrane protein</topology>
    </subcellularLocation>
</comment>